<comment type="caution">
    <text evidence="6">The sequence shown here is derived from an EMBL/GenBank/DDBJ whole genome shotgun (WGS) entry which is preliminary data.</text>
</comment>
<dbReference type="AlphaFoldDB" id="A0A423TT62"/>
<dbReference type="STRING" id="6689.A0A423TT62"/>
<gene>
    <name evidence="6" type="ORF">C7M84_001617</name>
</gene>
<dbReference type="PANTHER" id="PTHR24373">
    <property type="entry name" value="SLIT RELATED LEUCINE-RICH REPEAT NEURONAL PROTEIN"/>
    <property type="match status" value="1"/>
</dbReference>
<dbReference type="PROSITE" id="PS51450">
    <property type="entry name" value="LRR"/>
    <property type="match status" value="3"/>
</dbReference>
<dbReference type="PANTHER" id="PTHR24373:SF275">
    <property type="entry name" value="TIR DOMAIN-CONTAINING PROTEIN"/>
    <property type="match status" value="1"/>
</dbReference>
<feature type="signal peptide" evidence="4">
    <location>
        <begin position="1"/>
        <end position="17"/>
    </location>
</feature>
<dbReference type="Gene3D" id="3.80.10.10">
    <property type="entry name" value="Ribonuclease Inhibitor"/>
    <property type="match status" value="2"/>
</dbReference>
<reference evidence="6 7" key="1">
    <citation type="submission" date="2018-04" db="EMBL/GenBank/DDBJ databases">
        <authorList>
            <person name="Zhang X."/>
            <person name="Yuan J."/>
            <person name="Li F."/>
            <person name="Xiang J."/>
        </authorList>
    </citation>
    <scope>NUCLEOTIDE SEQUENCE [LARGE SCALE GENOMIC DNA]</scope>
    <source>
        <tissue evidence="6">Muscle</tissue>
    </source>
</reference>
<dbReference type="EMBL" id="QCYY01001209">
    <property type="protein sequence ID" value="ROT79655.1"/>
    <property type="molecule type" value="Genomic_DNA"/>
</dbReference>
<dbReference type="InterPro" id="IPR025875">
    <property type="entry name" value="Leu-rich_rpt_4"/>
</dbReference>
<evidence type="ECO:0000313" key="6">
    <source>
        <dbReference type="EMBL" id="ROT79655.1"/>
    </source>
</evidence>
<keyword evidence="7" id="KW-1185">Reference proteome</keyword>
<dbReference type="InterPro" id="IPR000483">
    <property type="entry name" value="Cys-rich_flank_reg_C"/>
</dbReference>
<dbReference type="Proteomes" id="UP000283509">
    <property type="component" value="Unassembled WGS sequence"/>
</dbReference>
<evidence type="ECO:0000256" key="4">
    <source>
        <dbReference type="SAM" id="SignalP"/>
    </source>
</evidence>
<dbReference type="OrthoDB" id="1055097at2759"/>
<keyword evidence="1" id="KW-0433">Leucine-rich repeat</keyword>
<dbReference type="FunFam" id="3.80.10.10:FF:001164">
    <property type="entry name" value="GH01279p"/>
    <property type="match status" value="1"/>
</dbReference>
<evidence type="ECO:0000256" key="3">
    <source>
        <dbReference type="ARBA" id="ARBA00022737"/>
    </source>
</evidence>
<keyword evidence="3" id="KW-0677">Repeat</keyword>
<dbReference type="SMART" id="SM00365">
    <property type="entry name" value="LRR_SD22"/>
    <property type="match status" value="4"/>
</dbReference>
<dbReference type="Pfam" id="PF13855">
    <property type="entry name" value="LRR_8"/>
    <property type="match status" value="3"/>
</dbReference>
<dbReference type="InterPro" id="IPR032675">
    <property type="entry name" value="LRR_dom_sf"/>
</dbReference>
<sequence length="503" mass="54661">MVAWWVVGAWILDVARAFCPPGCSCNDTAPSARCVGGGINVIPILFNPGLRRLNLAHNAIKSLDQTLVFLDKLEELDLSHNLLTSIDTGNFEEQSRLRELSLANNNFTALSPGAFSGLAALSVLDLSHNSLSELPVRVLDDLPHLTVLNLGHNRLHMLSRRTFRGPHSLLVLDLCDNYFRDVPTEALEDLLTLQKLHLCRNRLTRLEADSFPTDTLVELSLETNSIDAIEDAAFARLRHLRTLDLACNLLADVPTDALASLLALEALYLSRNKLRAIQADAFRGLGRLRTLDVSRNPQLSSIHGDALRECASLQSLTISNSPGLRRLPEGFLSSLVALHNLDLRANGLEGLPETDFDWGSLKTLDLRDNPLVCNCSLQWLAYAVSATNSSLAAPDLQCANPEKLRGLYLSRLVPTEQLWGERAGCGRHLGCERGGCAGGHDGASPVQVLAASEATEAEHGLASRRPGAPLVPPGPPVTPRHVMTDDYTYQAPSLVAKVPVTKV</sequence>
<feature type="domain" description="LRRCT" evidence="5">
    <location>
        <begin position="369"/>
        <end position="426"/>
    </location>
</feature>
<feature type="chain" id="PRO_5019537039" evidence="4">
    <location>
        <begin position="18"/>
        <end position="503"/>
    </location>
</feature>
<evidence type="ECO:0000256" key="1">
    <source>
        <dbReference type="ARBA" id="ARBA00022614"/>
    </source>
</evidence>
<dbReference type="InterPro" id="IPR050328">
    <property type="entry name" value="Dev_Immune_Receptor"/>
</dbReference>
<dbReference type="PRINTS" id="PR00019">
    <property type="entry name" value="LEURICHRPT"/>
</dbReference>
<evidence type="ECO:0000256" key="2">
    <source>
        <dbReference type="ARBA" id="ARBA00022729"/>
    </source>
</evidence>
<accession>A0A423TT62</accession>
<evidence type="ECO:0000259" key="5">
    <source>
        <dbReference type="SMART" id="SM00082"/>
    </source>
</evidence>
<dbReference type="Pfam" id="PF12799">
    <property type="entry name" value="LRR_4"/>
    <property type="match status" value="1"/>
</dbReference>
<dbReference type="SUPFAM" id="SSF52058">
    <property type="entry name" value="L domain-like"/>
    <property type="match status" value="1"/>
</dbReference>
<evidence type="ECO:0000313" key="7">
    <source>
        <dbReference type="Proteomes" id="UP000283509"/>
    </source>
</evidence>
<keyword evidence="2 4" id="KW-0732">Signal</keyword>
<dbReference type="SMART" id="SM00082">
    <property type="entry name" value="LRRCT"/>
    <property type="match status" value="1"/>
</dbReference>
<name>A0A423TT62_PENVA</name>
<protein>
    <submittedName>
        <fullName evidence="6">Insulin-like growth factor-binding protein complex acid labile chain</fullName>
    </submittedName>
</protein>
<proteinExistence type="predicted"/>
<reference evidence="6 7" key="2">
    <citation type="submission" date="2019-01" db="EMBL/GenBank/DDBJ databases">
        <title>The decoding of complex shrimp genome reveals the adaptation for benthos swimmer, frequently molting mechanism and breeding impact on genome.</title>
        <authorList>
            <person name="Sun Y."/>
            <person name="Gao Y."/>
            <person name="Yu Y."/>
        </authorList>
    </citation>
    <scope>NUCLEOTIDE SEQUENCE [LARGE SCALE GENOMIC DNA]</scope>
    <source>
        <tissue evidence="6">Muscle</tissue>
    </source>
</reference>
<dbReference type="SMART" id="SM00369">
    <property type="entry name" value="LRR_TYP"/>
    <property type="match status" value="12"/>
</dbReference>
<organism evidence="6 7">
    <name type="scientific">Penaeus vannamei</name>
    <name type="common">Whiteleg shrimp</name>
    <name type="synonym">Litopenaeus vannamei</name>
    <dbReference type="NCBI Taxonomy" id="6689"/>
    <lineage>
        <taxon>Eukaryota</taxon>
        <taxon>Metazoa</taxon>
        <taxon>Ecdysozoa</taxon>
        <taxon>Arthropoda</taxon>
        <taxon>Crustacea</taxon>
        <taxon>Multicrustacea</taxon>
        <taxon>Malacostraca</taxon>
        <taxon>Eumalacostraca</taxon>
        <taxon>Eucarida</taxon>
        <taxon>Decapoda</taxon>
        <taxon>Dendrobranchiata</taxon>
        <taxon>Penaeoidea</taxon>
        <taxon>Penaeidae</taxon>
        <taxon>Penaeus</taxon>
    </lineage>
</organism>
<dbReference type="InterPro" id="IPR001611">
    <property type="entry name" value="Leu-rich_rpt"/>
</dbReference>
<dbReference type="InterPro" id="IPR003591">
    <property type="entry name" value="Leu-rich_rpt_typical-subtyp"/>
</dbReference>